<evidence type="ECO:0000256" key="8">
    <source>
        <dbReference type="SAM" id="Phobius"/>
    </source>
</evidence>
<dbReference type="CDD" id="cd06550">
    <property type="entry name" value="TM_ABC_iron-siderophores_like"/>
    <property type="match status" value="1"/>
</dbReference>
<dbReference type="InterPro" id="IPR000522">
    <property type="entry name" value="ABC_transptr_permease_BtuC"/>
</dbReference>
<comment type="subcellular location">
    <subcellularLocation>
        <location evidence="1">Cell membrane</location>
        <topology evidence="1">Multi-pass membrane protein</topology>
    </subcellularLocation>
</comment>
<evidence type="ECO:0000313" key="10">
    <source>
        <dbReference type="Proteomes" id="UP000250070"/>
    </source>
</evidence>
<evidence type="ECO:0000256" key="1">
    <source>
        <dbReference type="ARBA" id="ARBA00004651"/>
    </source>
</evidence>
<organism evidence="9 10">
    <name type="scientific">Peptoniphilus harei</name>
    <dbReference type="NCBI Taxonomy" id="54005"/>
    <lineage>
        <taxon>Bacteria</taxon>
        <taxon>Bacillati</taxon>
        <taxon>Bacillota</taxon>
        <taxon>Tissierellia</taxon>
        <taxon>Tissierellales</taxon>
        <taxon>Peptoniphilaceae</taxon>
        <taxon>Peptoniphilus</taxon>
    </lineage>
</organism>
<feature type="transmembrane region" description="Helical" evidence="8">
    <location>
        <begin position="74"/>
        <end position="95"/>
    </location>
</feature>
<proteinExistence type="inferred from homology"/>
<evidence type="ECO:0000313" key="9">
    <source>
        <dbReference type="EMBL" id="SPY47707.1"/>
    </source>
</evidence>
<name>A0A2X1XYC1_9FIRM</name>
<evidence type="ECO:0000256" key="2">
    <source>
        <dbReference type="ARBA" id="ARBA00007935"/>
    </source>
</evidence>
<dbReference type="OrthoDB" id="9792889at2"/>
<dbReference type="AlphaFoldDB" id="A0A2X1XYC1"/>
<keyword evidence="6 8" id="KW-1133">Transmembrane helix</keyword>
<reference evidence="9 10" key="1">
    <citation type="submission" date="2018-06" db="EMBL/GenBank/DDBJ databases">
        <authorList>
            <consortium name="Pathogen Informatics"/>
            <person name="Doyle S."/>
        </authorList>
    </citation>
    <scope>NUCLEOTIDE SEQUENCE [LARGE SCALE GENOMIC DNA]</scope>
    <source>
        <strain evidence="9 10">NCTC13076</strain>
    </source>
</reference>
<evidence type="ECO:0000256" key="3">
    <source>
        <dbReference type="ARBA" id="ARBA00022448"/>
    </source>
</evidence>
<keyword evidence="5 8" id="KW-0812">Transmembrane</keyword>
<evidence type="ECO:0000256" key="5">
    <source>
        <dbReference type="ARBA" id="ARBA00022692"/>
    </source>
</evidence>
<keyword evidence="7 8" id="KW-0472">Membrane</keyword>
<feature type="transmembrane region" description="Helical" evidence="8">
    <location>
        <begin position="200"/>
        <end position="219"/>
    </location>
</feature>
<protein>
    <submittedName>
        <fullName evidence="9">Probable ABC transporter permease protein HI_1471</fullName>
    </submittedName>
</protein>
<feature type="transmembrane region" description="Helical" evidence="8">
    <location>
        <begin position="316"/>
        <end position="334"/>
    </location>
</feature>
<feature type="transmembrane region" description="Helical" evidence="8">
    <location>
        <begin position="247"/>
        <end position="274"/>
    </location>
</feature>
<dbReference type="RefSeq" id="WP_112889824.1">
    <property type="nucleotide sequence ID" value="NZ_CP068103.1"/>
</dbReference>
<comment type="similarity">
    <text evidence="2">Belongs to the binding-protein-dependent transport system permease family. FecCD subfamily.</text>
</comment>
<feature type="transmembrane region" description="Helical" evidence="8">
    <location>
        <begin position="16"/>
        <end position="35"/>
    </location>
</feature>
<dbReference type="GeneID" id="83862597"/>
<dbReference type="SUPFAM" id="SSF81345">
    <property type="entry name" value="ABC transporter involved in vitamin B12 uptake, BtuC"/>
    <property type="match status" value="1"/>
</dbReference>
<sequence>MTKNFWTRDDGRLHPYVYFILIFFPLACGLIGLSMGRMDIKIAEIILFFKNLIGGGQVDPLMESLIINIRLPRVLTALIVGGGLTAAGIAFQALFSNPLATPDILGVTSAASLGAVLGIIFSLGTMGIQVFAMVFGLLSILMTINLVKRDETSMIMLVLAGIIVSSLANALASLLKYTADPMDKLPQITYWLMGSFGRTSYKNLALAGPLILISMIVIYKMRWSLNLLSLSEDEARSLGINVKKTRLIFILAATLITASSVSICGQIGWIGLIIPHLVRLMVGSNNLYTLPLGISFGAGFMILIEALSRTVSVIELPISILTAIIGAPIFIILMRRSGGIFK</sequence>
<evidence type="ECO:0000256" key="6">
    <source>
        <dbReference type="ARBA" id="ARBA00022989"/>
    </source>
</evidence>
<feature type="transmembrane region" description="Helical" evidence="8">
    <location>
        <begin position="154"/>
        <end position="175"/>
    </location>
</feature>
<dbReference type="FunFam" id="1.10.3470.10:FF:000001">
    <property type="entry name" value="Vitamin B12 ABC transporter permease BtuC"/>
    <property type="match status" value="1"/>
</dbReference>
<gene>
    <name evidence="9" type="ORF">NCTC13076_01112</name>
</gene>
<dbReference type="GO" id="GO:0022857">
    <property type="term" value="F:transmembrane transporter activity"/>
    <property type="evidence" value="ECO:0007669"/>
    <property type="project" value="InterPro"/>
</dbReference>
<evidence type="ECO:0000256" key="4">
    <source>
        <dbReference type="ARBA" id="ARBA00022475"/>
    </source>
</evidence>
<accession>A0A2X1XYC1</accession>
<feature type="transmembrane region" description="Helical" evidence="8">
    <location>
        <begin position="286"/>
        <end position="304"/>
    </location>
</feature>
<evidence type="ECO:0000256" key="7">
    <source>
        <dbReference type="ARBA" id="ARBA00023136"/>
    </source>
</evidence>
<dbReference type="EMBL" id="UATM01000032">
    <property type="protein sequence ID" value="SPY47707.1"/>
    <property type="molecule type" value="Genomic_DNA"/>
</dbReference>
<dbReference type="Gene3D" id="1.10.3470.10">
    <property type="entry name" value="ABC transporter involved in vitamin B12 uptake, BtuC"/>
    <property type="match status" value="1"/>
</dbReference>
<dbReference type="GO" id="GO:0005886">
    <property type="term" value="C:plasma membrane"/>
    <property type="evidence" value="ECO:0007669"/>
    <property type="project" value="UniProtKB-SubCell"/>
</dbReference>
<dbReference type="GO" id="GO:0033214">
    <property type="term" value="P:siderophore-iron import into cell"/>
    <property type="evidence" value="ECO:0007669"/>
    <property type="project" value="TreeGrafter"/>
</dbReference>
<dbReference type="Proteomes" id="UP000250070">
    <property type="component" value="Unassembled WGS sequence"/>
</dbReference>
<keyword evidence="4" id="KW-1003">Cell membrane</keyword>
<dbReference type="InterPro" id="IPR037294">
    <property type="entry name" value="ABC_BtuC-like"/>
</dbReference>
<dbReference type="PANTHER" id="PTHR30472">
    <property type="entry name" value="FERRIC ENTEROBACTIN TRANSPORT SYSTEM PERMEASE PROTEIN"/>
    <property type="match status" value="1"/>
</dbReference>
<dbReference type="PANTHER" id="PTHR30472:SF70">
    <property type="entry name" value="MOLYBDATE IMPORT SYSTEM PERMEASE PROTEIN MOLB"/>
    <property type="match status" value="1"/>
</dbReference>
<feature type="transmembrane region" description="Helical" evidence="8">
    <location>
        <begin position="115"/>
        <end position="142"/>
    </location>
</feature>
<dbReference type="Pfam" id="PF01032">
    <property type="entry name" value="FecCD"/>
    <property type="match status" value="1"/>
</dbReference>
<keyword evidence="3" id="KW-0813">Transport</keyword>